<dbReference type="InterPro" id="IPR012462">
    <property type="entry name" value="UFSP1/2_DUB_cat"/>
</dbReference>
<evidence type="ECO:0000313" key="4">
    <source>
        <dbReference type="Proteomes" id="UP000799439"/>
    </source>
</evidence>
<proteinExistence type="predicted"/>
<dbReference type="Pfam" id="PF07910">
    <property type="entry name" value="Peptidase_C78"/>
    <property type="match status" value="1"/>
</dbReference>
<dbReference type="EMBL" id="ML996085">
    <property type="protein sequence ID" value="KAF2153398.1"/>
    <property type="molecule type" value="Genomic_DNA"/>
</dbReference>
<dbReference type="GO" id="GO:0016787">
    <property type="term" value="F:hydrolase activity"/>
    <property type="evidence" value="ECO:0007669"/>
    <property type="project" value="UniProtKB-KW"/>
</dbReference>
<organism evidence="3 4">
    <name type="scientific">Myriangium duriaei CBS 260.36</name>
    <dbReference type="NCBI Taxonomy" id="1168546"/>
    <lineage>
        <taxon>Eukaryota</taxon>
        <taxon>Fungi</taxon>
        <taxon>Dikarya</taxon>
        <taxon>Ascomycota</taxon>
        <taxon>Pezizomycotina</taxon>
        <taxon>Dothideomycetes</taxon>
        <taxon>Dothideomycetidae</taxon>
        <taxon>Myriangiales</taxon>
        <taxon>Myriangiaceae</taxon>
        <taxon>Myriangium</taxon>
    </lineage>
</organism>
<evidence type="ECO:0000313" key="3">
    <source>
        <dbReference type="EMBL" id="KAF2153398.1"/>
    </source>
</evidence>
<dbReference type="Gene3D" id="3.90.70.130">
    <property type="match status" value="1"/>
</dbReference>
<comment type="caution">
    <text evidence="3">The sequence shown here is derived from an EMBL/GenBank/DDBJ whole genome shotgun (WGS) entry which is preliminary data.</text>
</comment>
<dbReference type="Proteomes" id="UP000799439">
    <property type="component" value="Unassembled WGS sequence"/>
</dbReference>
<protein>
    <recommendedName>
        <fullName evidence="2">UFSP1/2/DUB catalytic domain-containing protein</fullName>
    </recommendedName>
</protein>
<name>A0A9P4J0U2_9PEZI</name>
<accession>A0A9P4J0U2</accession>
<evidence type="ECO:0000259" key="2">
    <source>
        <dbReference type="Pfam" id="PF07910"/>
    </source>
</evidence>
<feature type="domain" description="UFSP1/2/DUB catalytic" evidence="2">
    <location>
        <begin position="30"/>
        <end position="203"/>
    </location>
</feature>
<dbReference type="OrthoDB" id="288987at2759"/>
<gene>
    <name evidence="3" type="ORF">K461DRAFT_278211</name>
</gene>
<reference evidence="3" key="1">
    <citation type="journal article" date="2020" name="Stud. Mycol.">
        <title>101 Dothideomycetes genomes: a test case for predicting lifestyles and emergence of pathogens.</title>
        <authorList>
            <person name="Haridas S."/>
            <person name="Albert R."/>
            <person name="Binder M."/>
            <person name="Bloem J."/>
            <person name="Labutti K."/>
            <person name="Salamov A."/>
            <person name="Andreopoulos B."/>
            <person name="Baker S."/>
            <person name="Barry K."/>
            <person name="Bills G."/>
            <person name="Bluhm B."/>
            <person name="Cannon C."/>
            <person name="Castanera R."/>
            <person name="Culley D."/>
            <person name="Daum C."/>
            <person name="Ezra D."/>
            <person name="Gonzalez J."/>
            <person name="Henrissat B."/>
            <person name="Kuo A."/>
            <person name="Liang C."/>
            <person name="Lipzen A."/>
            <person name="Lutzoni F."/>
            <person name="Magnuson J."/>
            <person name="Mondo S."/>
            <person name="Nolan M."/>
            <person name="Ohm R."/>
            <person name="Pangilinan J."/>
            <person name="Park H.-J."/>
            <person name="Ramirez L."/>
            <person name="Alfaro M."/>
            <person name="Sun H."/>
            <person name="Tritt A."/>
            <person name="Yoshinaga Y."/>
            <person name="Zwiers L.-H."/>
            <person name="Turgeon B."/>
            <person name="Goodwin S."/>
            <person name="Spatafora J."/>
            <person name="Crous P."/>
            <person name="Grigoriev I."/>
        </authorList>
    </citation>
    <scope>NUCLEOTIDE SEQUENCE</scope>
    <source>
        <strain evidence="3">CBS 260.36</strain>
    </source>
</reference>
<dbReference type="AlphaFoldDB" id="A0A9P4J0U2"/>
<keyword evidence="4" id="KW-1185">Reference proteome</keyword>
<keyword evidence="1" id="KW-0378">Hydrolase</keyword>
<sequence>MIAKESSRNKLQQAIPLLATLLRRDPDVEHAYLCHQNAVQISKLKNEGNHFCAYRNIQMILAGKDRDYSIPEIQTAIEKAWEAGHNSHGRIETGGIVGTRKHIGTSEAEALLQSLSIPCEARAFSGRDAHQSLLEYVQSYFSVQTQDDLTDYVQVSAKHPIFLQRPRHSLTIVGIERLRNGKRRLIVFDPGYQPPSSVRTYLTGERDRLPSLQKLRLYCRNERYLRKYGKFETLARHDAPIEKQSN</sequence>
<evidence type="ECO:0000256" key="1">
    <source>
        <dbReference type="ARBA" id="ARBA00022801"/>
    </source>
</evidence>